<feature type="transmembrane region" description="Helical" evidence="13">
    <location>
        <begin position="68"/>
        <end position="88"/>
    </location>
</feature>
<dbReference type="FunFam" id="1.20.1560.10:FF:000013">
    <property type="entry name" value="ABC transporter C family member 2"/>
    <property type="match status" value="1"/>
</dbReference>
<evidence type="ECO:0000259" key="15">
    <source>
        <dbReference type="PROSITE" id="PS50929"/>
    </source>
</evidence>
<feature type="transmembrane region" description="Helical" evidence="13">
    <location>
        <begin position="269"/>
        <end position="293"/>
    </location>
</feature>
<dbReference type="Proteomes" id="UP000184383">
    <property type="component" value="Unassembled WGS sequence"/>
</dbReference>
<feature type="transmembrane region" description="Helical" evidence="13">
    <location>
        <begin position="495"/>
        <end position="514"/>
    </location>
</feature>
<feature type="transmembrane region" description="Helical" evidence="13">
    <location>
        <begin position="381"/>
        <end position="401"/>
    </location>
</feature>
<sequence>MPPLLPSANPPFQPSRLVQMDQSVILSLFYEPRWIVLAVFCLLICSLNVRSFLRRKHMASIAFTSKHALWGTLNFISSVTCTTAVFVSANQNGVCDWTRVLIGSLWALACLFRLYYLLVSAHRKIFSNSALILCLALFLTDDLPRQLYPLIWIQSRGTVSFSTPDIIALVASATSALLVPLLTPYHSRVNDSNPHPSKTCSPLSRWWLYAWVSPVVEKAYSYCGAISAEDLLPIIPENSTEHWLQAYSNCTQNFPSFRMALWKLFRYRLAAMAFFAGFCGFFELIGTIGLHQLLLFLQRSQETKLQAWFSIMLFSLCPIIRGLCMQTFEYFATHTIGDWKALITTAVYRKLLVLHEDADIDVGQLQSNISADIDRLGTLRYTAMTVFMAPVEFIVSSVLLYKIMGWYYLPSLAFLLITRYPLSKFIVSAQSGAQSKILQAADRRITKTSESIRAMSTIKILGHVQPFIRRILNERDQELKAIWSKMQVIVTSESLSSACTFLALILCLALYTIIGKKPLEADIVFTVVAVFNIVKGMLTLSVLGAGQYAQATVSLKRLSDFLDRPESEVTTMYAKDDAVSQAEAGSRHPTTVTVQSCAVPGRLSGNSDAELVQDGLNVVTGELGSGKTLLLQSLLGGRKHIQGVKGFQRSQFEPIGYVPQNPWIYKGSIRDNIIFGAPFDPERYENIIRSCALEPDFASFKDGDLKDVGEGGRRLSGGQRQRVALARAAYSHAKIVILDDILSGLDPATTNWVIDKCILGPQMKGRTLVLVTNNTRLLDLADLNVHTRNGAVFQTTTARLLSSGPAVSEERSAVDSSLPNTLNSGEQNDSVDENQDSIEESENFPDGEDGCKGGLIGLEYMCKYIRSFGGWPFIMIVAMFTIFAQIMEIILPTWLSLWSRTYMETKRNSGAGFYVTVFAGLGIVQIFILAISLVLMYSGSWRASRDKHLQMLTAAFGATYAWIWRTPAGQIINRFSSDIASLDDTLFKTFRPVIETYLSIGFRIITVSSLIPLFLLPSIALTGVAIYIGYRYRFASTAVKHMYAASLSPLHHSITETVSGLTTIHAFRAEKMLQDRFATAIEHHVRTWRAVSDLQRWLAVRMDICIALISFSVAVLAVTRQHANASAVGLSLTLTTGLCTALLYLVYLSSLLEVEMTSYYRIESYIKGLPQEPSDLAILNDTIESWPTHGVVDVQNLTAGYSLDEDEVLKDISFRACPGERVAIVGRTGSGKSSMALSLLRLTIRLHGSINVDGVDIESLDVDRLRQHISLIPQDPTLFDGTIRFNLDMNGAVSDEHLQGVLDDVAGASKWKLDDVVEANGKNFSRGERQLIALARAMVTKNKVLIMDEGTASLDPVSEERIHAVLRAKFNDWAVIAITHRLHNIVDFDQVLVLDKGRVTEQGKPRQLLNEGQGPFWALYMQQGVHGDR</sequence>
<dbReference type="GO" id="GO:0140359">
    <property type="term" value="F:ABC-type transporter activity"/>
    <property type="evidence" value="ECO:0007669"/>
    <property type="project" value="InterPro"/>
</dbReference>
<dbReference type="CDD" id="cd18604">
    <property type="entry name" value="ABC_6TM_VMR1_D2_like"/>
    <property type="match status" value="1"/>
</dbReference>
<evidence type="ECO:0000256" key="2">
    <source>
        <dbReference type="ARBA" id="ARBA00009726"/>
    </source>
</evidence>
<evidence type="ECO:0000256" key="13">
    <source>
        <dbReference type="SAM" id="Phobius"/>
    </source>
</evidence>
<dbReference type="Gene3D" id="1.20.1560.10">
    <property type="entry name" value="ABC transporter type 1, transmembrane domain"/>
    <property type="match status" value="2"/>
</dbReference>
<feature type="transmembrane region" description="Helical" evidence="13">
    <location>
        <begin position="407"/>
        <end position="427"/>
    </location>
</feature>
<dbReference type="GO" id="GO:0005886">
    <property type="term" value="C:plasma membrane"/>
    <property type="evidence" value="ECO:0007669"/>
    <property type="project" value="UniProtKB-SubCell"/>
</dbReference>
<dbReference type="GeneID" id="63750445"/>
<feature type="transmembrane region" description="Helical" evidence="13">
    <location>
        <begin position="305"/>
        <end position="324"/>
    </location>
</feature>
<dbReference type="InterPro" id="IPR027417">
    <property type="entry name" value="P-loop_NTPase"/>
</dbReference>
<dbReference type="InterPro" id="IPR036640">
    <property type="entry name" value="ABC1_TM_sf"/>
</dbReference>
<feature type="transmembrane region" description="Helical" evidence="13">
    <location>
        <begin position="871"/>
        <end position="891"/>
    </location>
</feature>
<feature type="domain" description="ABC transporter" evidence="14">
    <location>
        <begin position="587"/>
        <end position="814"/>
    </location>
</feature>
<dbReference type="STRING" id="1073089.A0A1L9RWU8"/>
<evidence type="ECO:0000256" key="9">
    <source>
        <dbReference type="ARBA" id="ARBA00022989"/>
    </source>
</evidence>
<keyword evidence="3" id="KW-0813">Transport</keyword>
<dbReference type="CDD" id="cd03244">
    <property type="entry name" value="ABCC_MRP_domain2"/>
    <property type="match status" value="1"/>
</dbReference>
<feature type="transmembrane region" description="Helical" evidence="13">
    <location>
        <begin position="526"/>
        <end position="549"/>
    </location>
</feature>
<feature type="transmembrane region" description="Helical" evidence="13">
    <location>
        <begin position="1098"/>
        <end position="1119"/>
    </location>
</feature>
<keyword evidence="10 13" id="KW-0472">Membrane</keyword>
<dbReference type="InterPro" id="IPR017871">
    <property type="entry name" value="ABC_transporter-like_CS"/>
</dbReference>
<feature type="domain" description="ABC transmembrane type-1" evidence="15">
    <location>
        <begin position="270"/>
        <end position="550"/>
    </location>
</feature>
<dbReference type="InterPro" id="IPR050173">
    <property type="entry name" value="ABC_transporter_C-like"/>
</dbReference>
<evidence type="ECO:0000256" key="12">
    <source>
        <dbReference type="SAM" id="MobiDB-lite"/>
    </source>
</evidence>
<evidence type="ECO:0000256" key="4">
    <source>
        <dbReference type="ARBA" id="ARBA00022475"/>
    </source>
</evidence>
<feature type="transmembrane region" description="Helical" evidence="13">
    <location>
        <begin position="34"/>
        <end position="53"/>
    </location>
</feature>
<feature type="transmembrane region" description="Helical" evidence="13">
    <location>
        <begin position="1125"/>
        <end position="1147"/>
    </location>
</feature>
<proteinExistence type="inferred from homology"/>
<accession>A0A1L9RWU8</accession>
<dbReference type="InterPro" id="IPR011527">
    <property type="entry name" value="ABC1_TM_dom"/>
</dbReference>
<dbReference type="PROSITE" id="PS50929">
    <property type="entry name" value="ABC_TM1F"/>
    <property type="match status" value="2"/>
</dbReference>
<gene>
    <name evidence="16" type="ORF">ASPWEDRAFT_370508</name>
</gene>
<keyword evidence="11" id="KW-0325">Glycoprotein</keyword>
<feature type="region of interest" description="Disordered" evidence="12">
    <location>
        <begin position="804"/>
        <end position="847"/>
    </location>
</feature>
<comment type="similarity">
    <text evidence="2">Belongs to the ABC transporter superfamily. ABCC family. Conjugate transporter (TC 3.A.1.208) subfamily.</text>
</comment>
<evidence type="ECO:0000313" key="17">
    <source>
        <dbReference type="Proteomes" id="UP000184383"/>
    </source>
</evidence>
<feature type="compositionally biased region" description="Polar residues" evidence="12">
    <location>
        <begin position="814"/>
        <end position="828"/>
    </location>
</feature>
<evidence type="ECO:0000256" key="11">
    <source>
        <dbReference type="ARBA" id="ARBA00023180"/>
    </source>
</evidence>
<dbReference type="Gene3D" id="3.40.50.300">
    <property type="entry name" value="P-loop containing nucleotide triphosphate hydrolases"/>
    <property type="match status" value="2"/>
</dbReference>
<keyword evidence="7" id="KW-0547">Nucleotide-binding</keyword>
<protein>
    <recommendedName>
        <fullName evidence="18">ABC transporter</fullName>
    </recommendedName>
</protein>
<keyword evidence="17" id="KW-1185">Reference proteome</keyword>
<dbReference type="RefSeq" id="XP_040693030.1">
    <property type="nucleotide sequence ID" value="XM_040834597.1"/>
</dbReference>
<evidence type="ECO:0000256" key="8">
    <source>
        <dbReference type="ARBA" id="ARBA00022840"/>
    </source>
</evidence>
<keyword evidence="9 13" id="KW-1133">Transmembrane helix</keyword>
<comment type="subcellular location">
    <subcellularLocation>
        <location evidence="1">Cell membrane</location>
        <topology evidence="1">Multi-pass membrane protein</topology>
    </subcellularLocation>
</comment>
<feature type="domain" description="ABC transmembrane type-1" evidence="15">
    <location>
        <begin position="876"/>
        <end position="1153"/>
    </location>
</feature>
<dbReference type="PROSITE" id="PS50893">
    <property type="entry name" value="ABC_TRANSPORTER_2"/>
    <property type="match status" value="2"/>
</dbReference>
<dbReference type="SMART" id="SM00382">
    <property type="entry name" value="AAA"/>
    <property type="match status" value="2"/>
</dbReference>
<dbReference type="Pfam" id="PF00664">
    <property type="entry name" value="ABC_membrane"/>
    <property type="match status" value="2"/>
</dbReference>
<reference evidence="17" key="1">
    <citation type="journal article" date="2017" name="Genome Biol.">
        <title>Comparative genomics reveals high biological diversity and specific adaptations in the industrially and medically important fungal genus Aspergillus.</title>
        <authorList>
            <person name="de Vries R.P."/>
            <person name="Riley R."/>
            <person name="Wiebenga A."/>
            <person name="Aguilar-Osorio G."/>
            <person name="Amillis S."/>
            <person name="Uchima C.A."/>
            <person name="Anderluh G."/>
            <person name="Asadollahi M."/>
            <person name="Askin M."/>
            <person name="Barry K."/>
            <person name="Battaglia E."/>
            <person name="Bayram O."/>
            <person name="Benocci T."/>
            <person name="Braus-Stromeyer S.A."/>
            <person name="Caldana C."/>
            <person name="Canovas D."/>
            <person name="Cerqueira G.C."/>
            <person name="Chen F."/>
            <person name="Chen W."/>
            <person name="Choi C."/>
            <person name="Clum A."/>
            <person name="Dos Santos R.A."/>
            <person name="Damasio A.R."/>
            <person name="Diallinas G."/>
            <person name="Emri T."/>
            <person name="Fekete E."/>
            <person name="Flipphi M."/>
            <person name="Freyberg S."/>
            <person name="Gallo A."/>
            <person name="Gournas C."/>
            <person name="Habgood R."/>
            <person name="Hainaut M."/>
            <person name="Harispe M.L."/>
            <person name="Henrissat B."/>
            <person name="Hilden K.S."/>
            <person name="Hope R."/>
            <person name="Hossain A."/>
            <person name="Karabika E."/>
            <person name="Karaffa L."/>
            <person name="Karanyi Z."/>
            <person name="Krasevec N."/>
            <person name="Kuo A."/>
            <person name="Kusch H."/>
            <person name="LaButti K."/>
            <person name="Lagendijk E.L."/>
            <person name="Lapidus A."/>
            <person name="Levasseur A."/>
            <person name="Lindquist E."/>
            <person name="Lipzen A."/>
            <person name="Logrieco A.F."/>
            <person name="MacCabe A."/>
            <person name="Maekelae M.R."/>
            <person name="Malavazi I."/>
            <person name="Melin P."/>
            <person name="Meyer V."/>
            <person name="Mielnichuk N."/>
            <person name="Miskei M."/>
            <person name="Molnar A.P."/>
            <person name="Mule G."/>
            <person name="Ngan C.Y."/>
            <person name="Orejas M."/>
            <person name="Orosz E."/>
            <person name="Ouedraogo J.P."/>
            <person name="Overkamp K.M."/>
            <person name="Park H.-S."/>
            <person name="Perrone G."/>
            <person name="Piumi F."/>
            <person name="Punt P.J."/>
            <person name="Ram A.F."/>
            <person name="Ramon A."/>
            <person name="Rauscher S."/>
            <person name="Record E."/>
            <person name="Riano-Pachon D.M."/>
            <person name="Robert V."/>
            <person name="Roehrig J."/>
            <person name="Ruller R."/>
            <person name="Salamov A."/>
            <person name="Salih N.S."/>
            <person name="Samson R.A."/>
            <person name="Sandor E."/>
            <person name="Sanguinetti M."/>
            <person name="Schuetze T."/>
            <person name="Sepcic K."/>
            <person name="Shelest E."/>
            <person name="Sherlock G."/>
            <person name="Sophianopoulou V."/>
            <person name="Squina F.M."/>
            <person name="Sun H."/>
            <person name="Susca A."/>
            <person name="Todd R.B."/>
            <person name="Tsang A."/>
            <person name="Unkles S.E."/>
            <person name="van de Wiele N."/>
            <person name="van Rossen-Uffink D."/>
            <person name="Oliveira J.V."/>
            <person name="Vesth T.C."/>
            <person name="Visser J."/>
            <person name="Yu J.-H."/>
            <person name="Zhou M."/>
            <person name="Andersen M.R."/>
            <person name="Archer D.B."/>
            <person name="Baker S.E."/>
            <person name="Benoit I."/>
            <person name="Brakhage A.A."/>
            <person name="Braus G.H."/>
            <person name="Fischer R."/>
            <person name="Frisvad J.C."/>
            <person name="Goldman G.H."/>
            <person name="Houbraken J."/>
            <person name="Oakley B."/>
            <person name="Pocsi I."/>
            <person name="Scazzocchio C."/>
            <person name="Seiboth B."/>
            <person name="vanKuyk P.A."/>
            <person name="Wortman J."/>
            <person name="Dyer P.S."/>
            <person name="Grigoriev I.V."/>
        </authorList>
    </citation>
    <scope>NUCLEOTIDE SEQUENCE [LARGE SCALE GENOMIC DNA]</scope>
    <source>
        <strain evidence="17">DTO 134E9</strain>
    </source>
</reference>
<name>A0A1L9RWU8_ASPWE</name>
<dbReference type="InterPro" id="IPR003439">
    <property type="entry name" value="ABC_transporter-like_ATP-bd"/>
</dbReference>
<dbReference type="Pfam" id="PF00005">
    <property type="entry name" value="ABC_tran"/>
    <property type="match status" value="2"/>
</dbReference>
<dbReference type="GO" id="GO:0016887">
    <property type="term" value="F:ATP hydrolysis activity"/>
    <property type="evidence" value="ECO:0007669"/>
    <property type="project" value="InterPro"/>
</dbReference>
<dbReference type="SUPFAM" id="SSF90123">
    <property type="entry name" value="ABC transporter transmembrane region"/>
    <property type="match status" value="2"/>
</dbReference>
<dbReference type="GO" id="GO:0005737">
    <property type="term" value="C:cytoplasm"/>
    <property type="evidence" value="ECO:0007669"/>
    <property type="project" value="UniProtKB-ARBA"/>
</dbReference>
<evidence type="ECO:0000256" key="6">
    <source>
        <dbReference type="ARBA" id="ARBA00022737"/>
    </source>
</evidence>
<feature type="transmembrane region" description="Helical" evidence="13">
    <location>
        <begin position="911"/>
        <end position="937"/>
    </location>
</feature>
<dbReference type="InterPro" id="IPR003593">
    <property type="entry name" value="AAA+_ATPase"/>
</dbReference>
<organism evidence="16 17">
    <name type="scientific">Aspergillus wentii DTO 134E9</name>
    <dbReference type="NCBI Taxonomy" id="1073089"/>
    <lineage>
        <taxon>Eukaryota</taxon>
        <taxon>Fungi</taxon>
        <taxon>Dikarya</taxon>
        <taxon>Ascomycota</taxon>
        <taxon>Pezizomycotina</taxon>
        <taxon>Eurotiomycetes</taxon>
        <taxon>Eurotiomycetidae</taxon>
        <taxon>Eurotiales</taxon>
        <taxon>Aspergillaceae</taxon>
        <taxon>Aspergillus</taxon>
        <taxon>Aspergillus subgen. Cremei</taxon>
    </lineage>
</organism>
<evidence type="ECO:0000256" key="3">
    <source>
        <dbReference type="ARBA" id="ARBA00022448"/>
    </source>
</evidence>
<evidence type="ECO:0000313" key="16">
    <source>
        <dbReference type="EMBL" id="OJJ39354.1"/>
    </source>
</evidence>
<feature type="transmembrane region" description="Helical" evidence="13">
    <location>
        <begin position="1000"/>
        <end position="1030"/>
    </location>
</feature>
<dbReference type="EMBL" id="KV878210">
    <property type="protein sequence ID" value="OJJ39354.1"/>
    <property type="molecule type" value="Genomic_DNA"/>
</dbReference>
<keyword evidence="8" id="KW-0067">ATP-binding</keyword>
<keyword evidence="5 13" id="KW-0812">Transmembrane</keyword>
<evidence type="ECO:0000256" key="7">
    <source>
        <dbReference type="ARBA" id="ARBA00022741"/>
    </source>
</evidence>
<dbReference type="PANTHER" id="PTHR24223">
    <property type="entry name" value="ATP-BINDING CASSETTE SUB-FAMILY C"/>
    <property type="match status" value="1"/>
</dbReference>
<evidence type="ECO:0000256" key="1">
    <source>
        <dbReference type="ARBA" id="ARBA00004651"/>
    </source>
</evidence>
<evidence type="ECO:0008006" key="18">
    <source>
        <dbReference type="Google" id="ProtNLM"/>
    </source>
</evidence>
<evidence type="ECO:0000259" key="14">
    <source>
        <dbReference type="PROSITE" id="PS50893"/>
    </source>
</evidence>
<keyword evidence="6" id="KW-0677">Repeat</keyword>
<dbReference type="SUPFAM" id="SSF52540">
    <property type="entry name" value="P-loop containing nucleoside triphosphate hydrolases"/>
    <property type="match status" value="2"/>
</dbReference>
<dbReference type="FunFam" id="3.40.50.300:FF:002145">
    <property type="entry name" value="ABC transporter (MsbA subfamily)"/>
    <property type="match status" value="1"/>
</dbReference>
<feature type="domain" description="ABC transporter" evidence="14">
    <location>
        <begin position="1192"/>
        <end position="1421"/>
    </location>
</feature>
<keyword evidence="4" id="KW-1003">Cell membrane</keyword>
<dbReference type="VEuPathDB" id="FungiDB:ASPWEDRAFT_370508"/>
<feature type="compositionally biased region" description="Acidic residues" evidence="12">
    <location>
        <begin position="829"/>
        <end position="847"/>
    </location>
</feature>
<evidence type="ECO:0000256" key="10">
    <source>
        <dbReference type="ARBA" id="ARBA00023136"/>
    </source>
</evidence>
<dbReference type="OrthoDB" id="6500128at2759"/>
<dbReference type="PANTHER" id="PTHR24223:SF464">
    <property type="entry name" value="ABC-TYPE TRANSPORTER CICA"/>
    <property type="match status" value="1"/>
</dbReference>
<dbReference type="PROSITE" id="PS00211">
    <property type="entry name" value="ABC_TRANSPORTER_1"/>
    <property type="match status" value="1"/>
</dbReference>
<evidence type="ECO:0000256" key="5">
    <source>
        <dbReference type="ARBA" id="ARBA00022692"/>
    </source>
</evidence>
<feature type="transmembrane region" description="Helical" evidence="13">
    <location>
        <begin position="100"/>
        <end position="118"/>
    </location>
</feature>
<dbReference type="GO" id="GO:0005524">
    <property type="term" value="F:ATP binding"/>
    <property type="evidence" value="ECO:0007669"/>
    <property type="project" value="UniProtKB-KW"/>
</dbReference>